<sequence length="123" mass="13624">MEEIELIGSQEALEPTSSAPTSQPSQHTSTAVTIPSSLPKLPVQKSWVWDHFHLTINQKQAQCQVPTEEKKGEPCDQLLGPGKKSSTKALIQHLKQKHQIYPPPGETAGLVFHSNILKRQQVD</sequence>
<evidence type="ECO:0008006" key="4">
    <source>
        <dbReference type="Google" id="ProtNLM"/>
    </source>
</evidence>
<dbReference type="AlphaFoldDB" id="A0A2S4VZ46"/>
<organism evidence="2 3">
    <name type="scientific">Puccinia striiformis</name>
    <dbReference type="NCBI Taxonomy" id="27350"/>
    <lineage>
        <taxon>Eukaryota</taxon>
        <taxon>Fungi</taxon>
        <taxon>Dikarya</taxon>
        <taxon>Basidiomycota</taxon>
        <taxon>Pucciniomycotina</taxon>
        <taxon>Pucciniomycetes</taxon>
        <taxon>Pucciniales</taxon>
        <taxon>Pucciniaceae</taxon>
        <taxon>Puccinia</taxon>
    </lineage>
</organism>
<gene>
    <name evidence="2" type="ORF">PSTT_02597</name>
</gene>
<dbReference type="VEuPathDB" id="FungiDB:PSTT_02597"/>
<name>A0A2S4VZ46_9BASI</name>
<feature type="region of interest" description="Disordered" evidence="1">
    <location>
        <begin position="1"/>
        <end position="36"/>
    </location>
</feature>
<accession>A0A2S4VZ46</accession>
<evidence type="ECO:0000256" key="1">
    <source>
        <dbReference type="SAM" id="MobiDB-lite"/>
    </source>
</evidence>
<proteinExistence type="predicted"/>
<dbReference type="VEuPathDB" id="FungiDB:PSHT_03203"/>
<feature type="compositionally biased region" description="Low complexity" evidence="1">
    <location>
        <begin position="15"/>
        <end position="31"/>
    </location>
</feature>
<keyword evidence="3" id="KW-1185">Reference proteome</keyword>
<dbReference type="SMART" id="SM00614">
    <property type="entry name" value="ZnF_BED"/>
    <property type="match status" value="1"/>
</dbReference>
<reference evidence="2" key="1">
    <citation type="submission" date="2017-12" db="EMBL/GenBank/DDBJ databases">
        <title>Gene loss provides genomic basis for host adaptation in cereal stripe rust fungi.</title>
        <authorList>
            <person name="Xia C."/>
        </authorList>
    </citation>
    <scope>NUCLEOTIDE SEQUENCE [LARGE SCALE GENOMIC DNA]</scope>
    <source>
        <strain evidence="2">93-210</strain>
    </source>
</reference>
<comment type="caution">
    <text evidence="2">The sequence shown here is derived from an EMBL/GenBank/DDBJ whole genome shotgun (WGS) entry which is preliminary data.</text>
</comment>
<evidence type="ECO:0000313" key="2">
    <source>
        <dbReference type="EMBL" id="POW14792.1"/>
    </source>
</evidence>
<protein>
    <recommendedName>
        <fullName evidence="4">BED-type domain-containing protein</fullName>
    </recommendedName>
</protein>
<dbReference type="EMBL" id="PKSL01000016">
    <property type="protein sequence ID" value="POW14792.1"/>
    <property type="molecule type" value="Genomic_DNA"/>
</dbReference>
<evidence type="ECO:0000313" key="3">
    <source>
        <dbReference type="Proteomes" id="UP000239156"/>
    </source>
</evidence>
<dbReference type="Proteomes" id="UP000239156">
    <property type="component" value="Unassembled WGS sequence"/>
</dbReference>